<dbReference type="CDD" id="cd00851">
    <property type="entry name" value="MTH1175"/>
    <property type="match status" value="1"/>
</dbReference>
<dbReference type="PANTHER" id="PTHR33937">
    <property type="entry name" value="IRON-MOLYBDENUM PROTEIN-RELATED-RELATED"/>
    <property type="match status" value="1"/>
</dbReference>
<protein>
    <submittedName>
        <fullName evidence="2">Dinitrogenase iron-molybdenum cofactor biosynthesis protein</fullName>
    </submittedName>
</protein>
<dbReference type="EMBL" id="DSLA01000112">
    <property type="protein sequence ID" value="HEH35903.1"/>
    <property type="molecule type" value="Genomic_DNA"/>
</dbReference>
<name>A0A7J2TJZ1_ARCFL</name>
<accession>A0A7J2TJZ1</accession>
<organism evidence="2">
    <name type="scientific">Archaeoglobus fulgidus</name>
    <dbReference type="NCBI Taxonomy" id="2234"/>
    <lineage>
        <taxon>Archaea</taxon>
        <taxon>Methanobacteriati</taxon>
        <taxon>Methanobacteriota</taxon>
        <taxon>Archaeoglobi</taxon>
        <taxon>Archaeoglobales</taxon>
        <taxon>Archaeoglobaceae</taxon>
        <taxon>Archaeoglobus</taxon>
    </lineage>
</organism>
<dbReference type="InterPro" id="IPR036105">
    <property type="entry name" value="DiNase_FeMo-co_biosyn_sf"/>
</dbReference>
<proteinExistence type="predicted"/>
<dbReference type="InterPro" id="IPR003731">
    <property type="entry name" value="Di-Nase_FeMo-co_biosynth"/>
</dbReference>
<dbReference type="AlphaFoldDB" id="A0A7J2TJZ1"/>
<dbReference type="Pfam" id="PF02579">
    <property type="entry name" value="Nitro_FeMo-Co"/>
    <property type="match status" value="1"/>
</dbReference>
<evidence type="ECO:0000259" key="1">
    <source>
        <dbReference type="Pfam" id="PF02579"/>
    </source>
</evidence>
<dbReference type="Gene3D" id="3.30.420.130">
    <property type="entry name" value="Dinitrogenase iron-molybdenum cofactor biosynthesis domain"/>
    <property type="match status" value="1"/>
</dbReference>
<dbReference type="PANTHER" id="PTHR33937:SF2">
    <property type="entry name" value="DINITROGENASE IRON-MOLYBDENUM COFACTOR BIOSYNTHESIS DOMAIN-CONTAINING PROTEIN"/>
    <property type="match status" value="1"/>
</dbReference>
<comment type="caution">
    <text evidence="2">The sequence shown here is derived from an EMBL/GenBank/DDBJ whole genome shotgun (WGS) entry which is preliminary data.</text>
</comment>
<reference evidence="2" key="1">
    <citation type="journal article" date="2020" name="mSystems">
        <title>Genome- and Community-Level Interaction Insights into Carbon Utilization and Element Cycling Functions of Hydrothermarchaeota in Hydrothermal Sediment.</title>
        <authorList>
            <person name="Zhou Z."/>
            <person name="Liu Y."/>
            <person name="Xu W."/>
            <person name="Pan J."/>
            <person name="Luo Z.H."/>
            <person name="Li M."/>
        </authorList>
    </citation>
    <scope>NUCLEOTIDE SEQUENCE [LARGE SCALE GENOMIC DNA]</scope>
    <source>
        <strain evidence="2">SpSt-26</strain>
    </source>
</reference>
<sequence length="118" mass="13186">MRLVIPVEDTNGFDAKLSRHFGRANFFAVVDLVGETKISFERNVEHEEISGRGRRVSQKILDLKPDVLIVHQIGPGALAKLKDRVKIYKAEGRSLKEVISAFVSGKLRPVTEAECEVD</sequence>
<feature type="domain" description="Dinitrogenase iron-molybdenum cofactor biosynthesis" evidence="1">
    <location>
        <begin position="15"/>
        <end position="103"/>
    </location>
</feature>
<dbReference type="InterPro" id="IPR051840">
    <property type="entry name" value="NifX/NifY_domain"/>
</dbReference>
<dbReference type="InterPro" id="IPR033913">
    <property type="entry name" value="MTH1175_dom"/>
</dbReference>
<dbReference type="SUPFAM" id="SSF53146">
    <property type="entry name" value="Nitrogenase accessory factor-like"/>
    <property type="match status" value="1"/>
</dbReference>
<evidence type="ECO:0000313" key="2">
    <source>
        <dbReference type="EMBL" id="HEH35903.1"/>
    </source>
</evidence>
<gene>
    <name evidence="2" type="ORF">ENP88_07195</name>
</gene>